<dbReference type="AlphaFoldDB" id="A0AAE9KQ04"/>
<feature type="chain" id="PRO_5042187657" description="YncE family protein" evidence="1">
    <location>
        <begin position="29"/>
        <end position="413"/>
    </location>
</feature>
<reference evidence="2" key="1">
    <citation type="submission" date="2022-04" db="EMBL/GenBank/DDBJ databases">
        <title>Genomic mining of Alcaligenes faecalis D334 producing ectoin and derivatives.</title>
        <authorList>
            <person name="Doan V.T."/>
            <person name="Quach N.T."/>
            <person name="Vu T.-H.-N."/>
            <person name="Phi Q.-T."/>
        </authorList>
    </citation>
    <scope>NUCLEOTIDE SEQUENCE</scope>
    <source>
        <strain evidence="2">D334</strain>
    </source>
</reference>
<name>A0AAE9KQ04_ALCFA</name>
<protein>
    <recommendedName>
        <fullName evidence="4">YncE family protein</fullName>
    </recommendedName>
</protein>
<keyword evidence="1" id="KW-0732">Signal</keyword>
<dbReference type="InterPro" id="IPR015943">
    <property type="entry name" value="WD40/YVTN_repeat-like_dom_sf"/>
</dbReference>
<dbReference type="InterPro" id="IPR051200">
    <property type="entry name" value="Host-pathogen_enzymatic-act"/>
</dbReference>
<dbReference type="InterPro" id="IPR011045">
    <property type="entry name" value="N2O_reductase_N"/>
</dbReference>
<dbReference type="PANTHER" id="PTHR47197">
    <property type="entry name" value="PROTEIN NIRF"/>
    <property type="match status" value="1"/>
</dbReference>
<dbReference type="Proteomes" id="UP000830925">
    <property type="component" value="Chromosome"/>
</dbReference>
<gene>
    <name evidence="2" type="ORF">MXF72_00960</name>
</gene>
<dbReference type="EMBL" id="CP095873">
    <property type="protein sequence ID" value="UPL21680.1"/>
    <property type="molecule type" value="Genomic_DNA"/>
</dbReference>
<feature type="signal peptide" evidence="1">
    <location>
        <begin position="1"/>
        <end position="28"/>
    </location>
</feature>
<sequence>MTSSTTRHLVRGLYLAIAMSLSAGYVHAKTPAPAGYQAVTQAQIMQKPTAAEVLEIVFSPAQSSLYVSSPNWKDETLSRTLVLDPKTLEIKQEIPMEAKSFGVALDDAANRLYLTQGFNGTIAVVDTAKNEVIKRIPVQEKINFQDTINAADFGQARKDGLLKMMERFKITEDFQYKMRELVVDKKNHRVFAPGLGLGFDSVLFVVNTRTLELEKVLPGFGYNVVGITLDEANNRLFVSNMQGQIMVVNSQTLNIDQVWEIEADQLLNLAYDPAQNRLFGVDQGIDRDDARNLHLEREYKRRSAGHQVFVLDASNGKTLATMPTGEVPIGVRFDAESQRLFVANRGGVREKEGKGSVSIFDTVNYKPLQTIALAPHPNSLEYIPAEKALYVSVKNDGNSKEKGTKERMVRIQF</sequence>
<organism evidence="2 3">
    <name type="scientific">Alcaligenes faecalis</name>
    <dbReference type="NCBI Taxonomy" id="511"/>
    <lineage>
        <taxon>Bacteria</taxon>
        <taxon>Pseudomonadati</taxon>
        <taxon>Pseudomonadota</taxon>
        <taxon>Betaproteobacteria</taxon>
        <taxon>Burkholderiales</taxon>
        <taxon>Alcaligenaceae</taxon>
        <taxon>Alcaligenes</taxon>
    </lineage>
</organism>
<evidence type="ECO:0000313" key="3">
    <source>
        <dbReference type="Proteomes" id="UP000830925"/>
    </source>
</evidence>
<dbReference type="PANTHER" id="PTHR47197:SF3">
    <property type="entry name" value="DIHYDRO-HEME D1 DEHYDROGENASE"/>
    <property type="match status" value="1"/>
</dbReference>
<dbReference type="SUPFAM" id="SSF50974">
    <property type="entry name" value="Nitrous oxide reductase, N-terminal domain"/>
    <property type="match status" value="1"/>
</dbReference>
<dbReference type="RefSeq" id="WP_247966285.1">
    <property type="nucleotide sequence ID" value="NZ_CP095873.1"/>
</dbReference>
<evidence type="ECO:0008006" key="4">
    <source>
        <dbReference type="Google" id="ProtNLM"/>
    </source>
</evidence>
<evidence type="ECO:0000313" key="2">
    <source>
        <dbReference type="EMBL" id="UPL21680.1"/>
    </source>
</evidence>
<proteinExistence type="predicted"/>
<dbReference type="Gene3D" id="2.130.10.10">
    <property type="entry name" value="YVTN repeat-like/Quinoprotein amine dehydrogenase"/>
    <property type="match status" value="1"/>
</dbReference>
<accession>A0AAE9KQ04</accession>
<evidence type="ECO:0000256" key="1">
    <source>
        <dbReference type="SAM" id="SignalP"/>
    </source>
</evidence>